<evidence type="ECO:0000256" key="1">
    <source>
        <dbReference type="SAM" id="Phobius"/>
    </source>
</evidence>
<feature type="transmembrane region" description="Helical" evidence="1">
    <location>
        <begin position="68"/>
        <end position="88"/>
    </location>
</feature>
<dbReference type="EMBL" id="JACIEH010000001">
    <property type="protein sequence ID" value="MBB4096546.1"/>
    <property type="molecule type" value="Genomic_DNA"/>
</dbReference>
<organism evidence="2 3">
    <name type="scientific">Sphingomonas kyeonggiensis</name>
    <dbReference type="NCBI Taxonomy" id="1268553"/>
    <lineage>
        <taxon>Bacteria</taxon>
        <taxon>Pseudomonadati</taxon>
        <taxon>Pseudomonadota</taxon>
        <taxon>Alphaproteobacteria</taxon>
        <taxon>Sphingomonadales</taxon>
        <taxon>Sphingomonadaceae</taxon>
        <taxon>Sphingomonas</taxon>
    </lineage>
</organism>
<keyword evidence="1" id="KW-0472">Membrane</keyword>
<feature type="transmembrane region" description="Helical" evidence="1">
    <location>
        <begin position="203"/>
        <end position="221"/>
    </location>
</feature>
<evidence type="ECO:0000313" key="2">
    <source>
        <dbReference type="EMBL" id="MBB4096546.1"/>
    </source>
</evidence>
<sequence length="270" mass="29144">MPYRHAHWFLLAIFPLAALAFWPGYLATIGTAPLQMHAHGVTATLWLLLLIAQSWTIHTGHNALHRALGAWSLALFPLFLAGGSMIFLGMAQRYVEAPSPFYPMYAPGLAWIDILSVAAFAWCYYAALRTRRQVQLHARYMLATVLFLLPPILGRLAPILPPLGIGGPEDFWKLGIGFQLGNAITAAIAFGLALRSGRHGRPFFLAGAAIVLGGLLFQFLGPLPAWRQLFAQFAGLPPMPLALAAGLAGAGIGYAGWIGGRRPIAREMAA</sequence>
<accession>A0A7W6NVE6</accession>
<dbReference type="Proteomes" id="UP000557392">
    <property type="component" value="Unassembled WGS sequence"/>
</dbReference>
<comment type="caution">
    <text evidence="2">The sequence shown here is derived from an EMBL/GenBank/DDBJ whole genome shotgun (WGS) entry which is preliminary data.</text>
</comment>
<feature type="transmembrane region" description="Helical" evidence="1">
    <location>
        <begin position="241"/>
        <end position="260"/>
    </location>
</feature>
<protein>
    <submittedName>
        <fullName evidence="2">Uncharacterized protein</fullName>
    </submittedName>
</protein>
<keyword evidence="3" id="KW-1185">Reference proteome</keyword>
<keyword evidence="1" id="KW-0812">Transmembrane</keyword>
<proteinExistence type="predicted"/>
<feature type="transmembrane region" description="Helical" evidence="1">
    <location>
        <begin position="108"/>
        <end position="128"/>
    </location>
</feature>
<reference evidence="2 3" key="1">
    <citation type="submission" date="2020-08" db="EMBL/GenBank/DDBJ databases">
        <title>Genomic Encyclopedia of Type Strains, Phase IV (KMG-IV): sequencing the most valuable type-strain genomes for metagenomic binning, comparative biology and taxonomic classification.</title>
        <authorList>
            <person name="Goeker M."/>
        </authorList>
    </citation>
    <scope>NUCLEOTIDE SEQUENCE [LARGE SCALE GENOMIC DNA]</scope>
    <source>
        <strain evidence="2 3">DSM 101806</strain>
    </source>
</reference>
<gene>
    <name evidence="2" type="ORF">GGR46_000079</name>
</gene>
<name>A0A7W6NVE6_9SPHN</name>
<dbReference type="RefSeq" id="WP_183993530.1">
    <property type="nucleotide sequence ID" value="NZ_JACIEH010000001.1"/>
</dbReference>
<feature type="transmembrane region" description="Helical" evidence="1">
    <location>
        <begin position="172"/>
        <end position="194"/>
    </location>
</feature>
<feature type="transmembrane region" description="Helical" evidence="1">
    <location>
        <begin position="36"/>
        <end position="56"/>
    </location>
</feature>
<evidence type="ECO:0000313" key="3">
    <source>
        <dbReference type="Proteomes" id="UP000557392"/>
    </source>
</evidence>
<feature type="transmembrane region" description="Helical" evidence="1">
    <location>
        <begin position="140"/>
        <end position="160"/>
    </location>
</feature>
<dbReference type="AlphaFoldDB" id="A0A7W6NVE6"/>
<keyword evidence="1" id="KW-1133">Transmembrane helix</keyword>